<reference evidence="1 2" key="2">
    <citation type="journal article" date="2022" name="Mol. Ecol. Resour.">
        <title>The genomes of chicory, endive, great burdock and yacon provide insights into Asteraceae paleo-polyploidization history and plant inulin production.</title>
        <authorList>
            <person name="Fan W."/>
            <person name="Wang S."/>
            <person name="Wang H."/>
            <person name="Wang A."/>
            <person name="Jiang F."/>
            <person name="Liu H."/>
            <person name="Zhao H."/>
            <person name="Xu D."/>
            <person name="Zhang Y."/>
        </authorList>
    </citation>
    <scope>NUCLEOTIDE SEQUENCE [LARGE SCALE GENOMIC DNA]</scope>
    <source>
        <strain evidence="2">cv. Niubang</strain>
    </source>
</reference>
<accession>A0ACB9FKM7</accession>
<organism evidence="1 2">
    <name type="scientific">Arctium lappa</name>
    <name type="common">Greater burdock</name>
    <name type="synonym">Lappa major</name>
    <dbReference type="NCBI Taxonomy" id="4217"/>
    <lineage>
        <taxon>Eukaryota</taxon>
        <taxon>Viridiplantae</taxon>
        <taxon>Streptophyta</taxon>
        <taxon>Embryophyta</taxon>
        <taxon>Tracheophyta</taxon>
        <taxon>Spermatophyta</taxon>
        <taxon>Magnoliopsida</taxon>
        <taxon>eudicotyledons</taxon>
        <taxon>Gunneridae</taxon>
        <taxon>Pentapetalae</taxon>
        <taxon>asterids</taxon>
        <taxon>campanulids</taxon>
        <taxon>Asterales</taxon>
        <taxon>Asteraceae</taxon>
        <taxon>Carduoideae</taxon>
        <taxon>Cardueae</taxon>
        <taxon>Arctiinae</taxon>
        <taxon>Arctium</taxon>
    </lineage>
</organism>
<evidence type="ECO:0000313" key="1">
    <source>
        <dbReference type="EMBL" id="KAI3771664.1"/>
    </source>
</evidence>
<evidence type="ECO:0000313" key="2">
    <source>
        <dbReference type="Proteomes" id="UP001055879"/>
    </source>
</evidence>
<name>A0ACB9FKM7_ARCLA</name>
<proteinExistence type="predicted"/>
<gene>
    <name evidence="1" type="ORF">L6452_02831</name>
</gene>
<dbReference type="EMBL" id="CM042047">
    <property type="protein sequence ID" value="KAI3771664.1"/>
    <property type="molecule type" value="Genomic_DNA"/>
</dbReference>
<keyword evidence="2" id="KW-1185">Reference proteome</keyword>
<comment type="caution">
    <text evidence="1">The sequence shown here is derived from an EMBL/GenBank/DDBJ whole genome shotgun (WGS) entry which is preliminary data.</text>
</comment>
<sequence>MMNQLMISDDDEDERFSNRSASVQDKVDPDSMHKAPGSFKSDIPSVHQNCNNSFLKSDMLSLENAAKILLGDARNPSLTRTKVRRLYDIANVLSSMNFMEVRRLYIVAAKVRRLYDIANVLSSMNFIEKVNYPL</sequence>
<reference evidence="2" key="1">
    <citation type="journal article" date="2022" name="Mol. Ecol. Resour.">
        <title>The genomes of chicory, endive, great burdock and yacon provide insights into Asteraceae palaeo-polyploidization history and plant inulin production.</title>
        <authorList>
            <person name="Fan W."/>
            <person name="Wang S."/>
            <person name="Wang H."/>
            <person name="Wang A."/>
            <person name="Jiang F."/>
            <person name="Liu H."/>
            <person name="Zhao H."/>
            <person name="Xu D."/>
            <person name="Zhang Y."/>
        </authorList>
    </citation>
    <scope>NUCLEOTIDE SEQUENCE [LARGE SCALE GENOMIC DNA]</scope>
    <source>
        <strain evidence="2">cv. Niubang</strain>
    </source>
</reference>
<dbReference type="Proteomes" id="UP001055879">
    <property type="component" value="Linkage Group LG01"/>
</dbReference>
<protein>
    <submittedName>
        <fullName evidence="1">Uncharacterized protein</fullName>
    </submittedName>
</protein>